<dbReference type="AlphaFoldDB" id="A0A7U3Y3P5"/>
<dbReference type="PRINTS" id="PR00866">
    <property type="entry name" value="RNADNAPOLMS"/>
</dbReference>
<dbReference type="Proteomes" id="UP000008839">
    <property type="component" value="Plasmid pACICU1"/>
</dbReference>
<evidence type="ECO:0000256" key="3">
    <source>
        <dbReference type="ARBA" id="ARBA00022723"/>
    </source>
</evidence>
<dbReference type="GO" id="GO:0051607">
    <property type="term" value="P:defense response to virus"/>
    <property type="evidence" value="ECO:0007669"/>
    <property type="project" value="UniProtKB-KW"/>
</dbReference>
<dbReference type="EMBL" id="CP000864">
    <property type="protein sequence ID" value="ACC59006.1"/>
    <property type="molecule type" value="Genomic_DNA"/>
</dbReference>
<dbReference type="InterPro" id="IPR000477">
    <property type="entry name" value="RT_dom"/>
</dbReference>
<accession>A0A7U3Y3P5</accession>
<organism evidence="9 10">
    <name type="scientific">Acinetobacter baumannii (strain ACICU)</name>
    <dbReference type="NCBI Taxonomy" id="405416"/>
    <lineage>
        <taxon>Bacteria</taxon>
        <taxon>Pseudomonadati</taxon>
        <taxon>Pseudomonadota</taxon>
        <taxon>Gammaproteobacteria</taxon>
        <taxon>Moraxellales</taxon>
        <taxon>Moraxellaceae</taxon>
        <taxon>Acinetobacter</taxon>
        <taxon>Acinetobacter calcoaceticus/baumannii complex</taxon>
    </lineage>
</organism>
<keyword evidence="4" id="KW-0460">Magnesium</keyword>
<dbReference type="GO" id="GO:0003964">
    <property type="term" value="F:RNA-directed DNA polymerase activity"/>
    <property type="evidence" value="ECO:0007669"/>
    <property type="project" value="UniProtKB-KW"/>
</dbReference>
<protein>
    <submittedName>
        <fullName evidence="9">Retron-type reverse transcriptase</fullName>
    </submittedName>
</protein>
<comment type="similarity">
    <text evidence="7">Belongs to the bacterial reverse transcriptase family.</text>
</comment>
<keyword evidence="3" id="KW-0479">Metal-binding</keyword>
<keyword evidence="9" id="KW-0614">Plasmid</keyword>
<dbReference type="Pfam" id="PF00078">
    <property type="entry name" value="RVT_1"/>
    <property type="match status" value="1"/>
</dbReference>
<keyword evidence="5 9" id="KW-0695">RNA-directed DNA polymerase</keyword>
<dbReference type="InterPro" id="IPR043502">
    <property type="entry name" value="DNA/RNA_pol_sf"/>
</dbReference>
<evidence type="ECO:0000256" key="4">
    <source>
        <dbReference type="ARBA" id="ARBA00022842"/>
    </source>
</evidence>
<dbReference type="GO" id="GO:0003723">
    <property type="term" value="F:RNA binding"/>
    <property type="evidence" value="ECO:0007669"/>
    <property type="project" value="InterPro"/>
</dbReference>
<dbReference type="KEGG" id="abc:ACICU_p0030"/>
<evidence type="ECO:0000256" key="1">
    <source>
        <dbReference type="ARBA" id="ARBA00022679"/>
    </source>
</evidence>
<dbReference type="SUPFAM" id="SSF56672">
    <property type="entry name" value="DNA/RNA polymerases"/>
    <property type="match status" value="1"/>
</dbReference>
<evidence type="ECO:0000256" key="2">
    <source>
        <dbReference type="ARBA" id="ARBA00022695"/>
    </source>
</evidence>
<keyword evidence="6" id="KW-0051">Antiviral defense</keyword>
<evidence type="ECO:0000256" key="6">
    <source>
        <dbReference type="ARBA" id="ARBA00023118"/>
    </source>
</evidence>
<sequence>MENSQPSDYAKYVYELELLNSPLFHITSKKRLAILLCSSIKELNHIVRSKNQMYQYFNENKTDDSGNIIKVRPIQNPHDRLKQIHSRIGKFLGNLKAPDYLHSKRSKSAISNAKAHVGLKGHTLNIDITDFYPSTSKAKVQSFFGYTLQYPTDIAKYISEVCTVNNCLPTGSPLSSALAFWANKSMFDEIYRMAKSRSITMTVYVDDISFTGKAVNQNFLNKIIQIIEKYQHNIKQEKIKFFPENSIKFVTGVAIVNGSLQPAHRHFRDIRQLKKIDNNIQAALRLIGKIII</sequence>
<dbReference type="RefSeq" id="WP_000431809.1">
    <property type="nucleotide sequence ID" value="NC_010605.1"/>
</dbReference>
<keyword evidence="2" id="KW-0548">Nucleotidyltransferase</keyword>
<reference evidence="9 10" key="1">
    <citation type="journal article" date="2008" name="Antimicrob. Agents Chemother.">
        <title>Whole-genome pyrosequencing of an epidemic multidrug-resistant Acinetobacter baumannii strain belonging to the European clone II group.</title>
        <authorList>
            <person name="Iacono M."/>
            <person name="Villa L."/>
            <person name="Fortini D."/>
            <person name="Bordoni R."/>
            <person name="Imperi F."/>
            <person name="Bonnal R.J."/>
            <person name="Sicheritz-Ponten T."/>
            <person name="De Bellis G."/>
            <person name="Visca P."/>
            <person name="Cassone A."/>
            <person name="Carattoli A."/>
        </authorList>
    </citation>
    <scope>NUCLEOTIDE SEQUENCE [LARGE SCALE GENOMIC DNA]</scope>
    <source>
        <strain evidence="9 10">ACICU</strain>
    </source>
</reference>
<evidence type="ECO:0000259" key="8">
    <source>
        <dbReference type="Pfam" id="PF00078"/>
    </source>
</evidence>
<geneLocation type="plasmid" evidence="9 10">
    <name>pACICU1</name>
</geneLocation>
<feature type="domain" description="Reverse transcriptase" evidence="8">
    <location>
        <begin position="70"/>
        <end position="249"/>
    </location>
</feature>
<name>A0A7U3Y3P5_ACIBC</name>
<dbReference type="GO" id="GO:0046872">
    <property type="term" value="F:metal ion binding"/>
    <property type="evidence" value="ECO:0007669"/>
    <property type="project" value="UniProtKB-KW"/>
</dbReference>
<dbReference type="InterPro" id="IPR000123">
    <property type="entry name" value="Reverse_transcriptase_msDNA"/>
</dbReference>
<proteinExistence type="inferred from homology"/>
<keyword evidence="1" id="KW-0808">Transferase</keyword>
<dbReference type="CDD" id="cd03487">
    <property type="entry name" value="RT_Bac_retron_II"/>
    <property type="match status" value="1"/>
</dbReference>
<gene>
    <name evidence="9" type="ordered locus">ACICU_p0030</name>
</gene>
<evidence type="ECO:0000313" key="9">
    <source>
        <dbReference type="EMBL" id="ACC59006.1"/>
    </source>
</evidence>
<evidence type="ECO:0000256" key="5">
    <source>
        <dbReference type="ARBA" id="ARBA00022918"/>
    </source>
</evidence>
<evidence type="ECO:0000256" key="7">
    <source>
        <dbReference type="ARBA" id="ARBA00034120"/>
    </source>
</evidence>
<evidence type="ECO:0000313" key="10">
    <source>
        <dbReference type="Proteomes" id="UP000008839"/>
    </source>
</evidence>